<dbReference type="Proteomes" id="UP001642360">
    <property type="component" value="Unassembled WGS sequence"/>
</dbReference>
<dbReference type="AlphaFoldDB" id="A0ABC8QYJ6"/>
<comment type="caution">
    <text evidence="1">The sequence shown here is derived from an EMBL/GenBank/DDBJ whole genome shotgun (WGS) entry which is preliminary data.</text>
</comment>
<evidence type="ECO:0000313" key="1">
    <source>
        <dbReference type="EMBL" id="CAK9137809.1"/>
    </source>
</evidence>
<sequence>MSMPMCILGLYEMDQQDLIILYICYERLKAFHVSFAVIVAEHLLMPAGWTSNLCYKHTHFLDYAMEVINMGGTIKIEHSFAVESLFFGISTIIRLRLFGKI</sequence>
<proteinExistence type="predicted"/>
<protein>
    <submittedName>
        <fullName evidence="1">Uncharacterized protein</fullName>
    </submittedName>
</protein>
<gene>
    <name evidence="1" type="ORF">ILEXP_LOCUS4847</name>
</gene>
<name>A0ABC8QYJ6_9AQUA</name>
<evidence type="ECO:0000313" key="2">
    <source>
        <dbReference type="Proteomes" id="UP001642360"/>
    </source>
</evidence>
<reference evidence="1 2" key="1">
    <citation type="submission" date="2024-02" db="EMBL/GenBank/DDBJ databases">
        <authorList>
            <person name="Vignale AGUSTIN F."/>
            <person name="Sosa J E."/>
            <person name="Modenutti C."/>
        </authorList>
    </citation>
    <scope>NUCLEOTIDE SEQUENCE [LARGE SCALE GENOMIC DNA]</scope>
</reference>
<organism evidence="1 2">
    <name type="scientific">Ilex paraguariensis</name>
    <name type="common">yerba mate</name>
    <dbReference type="NCBI Taxonomy" id="185542"/>
    <lineage>
        <taxon>Eukaryota</taxon>
        <taxon>Viridiplantae</taxon>
        <taxon>Streptophyta</taxon>
        <taxon>Embryophyta</taxon>
        <taxon>Tracheophyta</taxon>
        <taxon>Spermatophyta</taxon>
        <taxon>Magnoliopsida</taxon>
        <taxon>eudicotyledons</taxon>
        <taxon>Gunneridae</taxon>
        <taxon>Pentapetalae</taxon>
        <taxon>asterids</taxon>
        <taxon>campanulids</taxon>
        <taxon>Aquifoliales</taxon>
        <taxon>Aquifoliaceae</taxon>
        <taxon>Ilex</taxon>
    </lineage>
</organism>
<keyword evidence="2" id="KW-1185">Reference proteome</keyword>
<accession>A0ABC8QYJ6</accession>
<dbReference type="EMBL" id="CAUOFW020000837">
    <property type="protein sequence ID" value="CAK9137809.1"/>
    <property type="molecule type" value="Genomic_DNA"/>
</dbReference>